<feature type="transmembrane region" description="Helical" evidence="5">
    <location>
        <begin position="262"/>
        <end position="284"/>
    </location>
</feature>
<dbReference type="AlphaFoldDB" id="A0A367Y8H5"/>
<evidence type="ECO:0000259" key="6">
    <source>
        <dbReference type="PROSITE" id="PS50850"/>
    </source>
</evidence>
<gene>
    <name evidence="7" type="ORF">DTO57_04670</name>
</gene>
<evidence type="ECO:0000256" key="3">
    <source>
        <dbReference type="ARBA" id="ARBA00022989"/>
    </source>
</evidence>
<dbReference type="SUPFAM" id="SSF103473">
    <property type="entry name" value="MFS general substrate transporter"/>
    <property type="match status" value="1"/>
</dbReference>
<keyword evidence="3 5" id="KW-1133">Transmembrane helix</keyword>
<dbReference type="OrthoDB" id="3252866at2"/>
<feature type="transmembrane region" description="Helical" evidence="5">
    <location>
        <begin position="316"/>
        <end position="336"/>
    </location>
</feature>
<sequence>MTSTRSANRHAWWVAFLSGMVSYLDAGAIVTTGTALVLYGNEFGFGIETIAPLSSILTFSIAVGALIGGRLGDRFGRRRIFILTLSLFAVGAAILTFAPGIAWLYPGIILLGFAAGADLPVSMSMIAEAASNDNRGKMVSFTHILWMAGVIIVSLLGALFGNLGVIAGRILYGHLLVIAIIVLVLRLRLPESKAWQTTAAMMAVKPEMRGLSAFKPLLTRRYLSALVATGVFYALVNIAANINGQFSTYMYTTVAGSTVSTASTIGMIITIVSAASLLLLMRIVDGRRRMIWFAIMAILSLVAFMIPALLGVTVTTLVIFGVLYSIGGAVAGEPMYKVWSQELFPTSHRATAQGITIAFTRIVAALVGLLIPSLVAFGATSIFFLMAGTSIVAFAIGIFWIARMPKATDDDPALRDAENASADA</sequence>
<dbReference type="InterPro" id="IPR011701">
    <property type="entry name" value="MFS"/>
</dbReference>
<feature type="transmembrane region" description="Helical" evidence="5">
    <location>
        <begin position="50"/>
        <end position="68"/>
    </location>
</feature>
<dbReference type="RefSeq" id="WP_114117011.1">
    <property type="nucleotide sequence ID" value="NZ_BMHU01000004.1"/>
</dbReference>
<feature type="domain" description="Major facilitator superfamily (MFS) profile" evidence="6">
    <location>
        <begin position="11"/>
        <end position="405"/>
    </location>
</feature>
<dbReference type="PROSITE" id="PS50850">
    <property type="entry name" value="MFS"/>
    <property type="match status" value="1"/>
</dbReference>
<organism evidence="7 8">
    <name type="scientific">Microbacterium sorbitolivorans</name>
    <dbReference type="NCBI Taxonomy" id="1867410"/>
    <lineage>
        <taxon>Bacteria</taxon>
        <taxon>Bacillati</taxon>
        <taxon>Actinomycetota</taxon>
        <taxon>Actinomycetes</taxon>
        <taxon>Micrococcales</taxon>
        <taxon>Microbacteriaceae</taxon>
        <taxon>Microbacterium</taxon>
    </lineage>
</organism>
<proteinExistence type="predicted"/>
<dbReference type="Pfam" id="PF07690">
    <property type="entry name" value="MFS_1"/>
    <property type="match status" value="1"/>
</dbReference>
<dbReference type="EMBL" id="QORO01000001">
    <property type="protein sequence ID" value="RCK61910.1"/>
    <property type="molecule type" value="Genomic_DNA"/>
</dbReference>
<feature type="transmembrane region" description="Helical" evidence="5">
    <location>
        <begin position="80"/>
        <end position="102"/>
    </location>
</feature>
<keyword evidence="4 5" id="KW-0472">Membrane</keyword>
<dbReference type="CDD" id="cd17316">
    <property type="entry name" value="MFS_SV2_like"/>
    <property type="match status" value="1"/>
</dbReference>
<evidence type="ECO:0000256" key="5">
    <source>
        <dbReference type="SAM" id="Phobius"/>
    </source>
</evidence>
<dbReference type="GO" id="GO:0046943">
    <property type="term" value="F:carboxylic acid transmembrane transporter activity"/>
    <property type="evidence" value="ECO:0007669"/>
    <property type="project" value="TreeGrafter"/>
</dbReference>
<feature type="transmembrane region" description="Helical" evidence="5">
    <location>
        <begin position="166"/>
        <end position="185"/>
    </location>
</feature>
<feature type="transmembrane region" description="Helical" evidence="5">
    <location>
        <begin position="357"/>
        <end position="376"/>
    </location>
</feature>
<dbReference type="PANTHER" id="PTHR23508:SF10">
    <property type="entry name" value="CARBOXYLIC ACID TRANSPORTER PROTEIN HOMOLOG"/>
    <property type="match status" value="1"/>
</dbReference>
<comment type="caution">
    <text evidence="7">The sequence shown here is derived from an EMBL/GenBank/DDBJ whole genome shotgun (WGS) entry which is preliminary data.</text>
</comment>
<comment type="subcellular location">
    <subcellularLocation>
        <location evidence="1">Cell membrane</location>
        <topology evidence="1">Multi-pass membrane protein</topology>
    </subcellularLocation>
</comment>
<dbReference type="InterPro" id="IPR020846">
    <property type="entry name" value="MFS_dom"/>
</dbReference>
<evidence type="ECO:0000256" key="2">
    <source>
        <dbReference type="ARBA" id="ARBA00022692"/>
    </source>
</evidence>
<evidence type="ECO:0000313" key="7">
    <source>
        <dbReference type="EMBL" id="RCK61910.1"/>
    </source>
</evidence>
<dbReference type="Gene3D" id="1.20.1250.20">
    <property type="entry name" value="MFS general substrate transporter like domains"/>
    <property type="match status" value="2"/>
</dbReference>
<keyword evidence="2 5" id="KW-0812">Transmembrane</keyword>
<accession>A0A367Y8H5</accession>
<evidence type="ECO:0000313" key="8">
    <source>
        <dbReference type="Proteomes" id="UP000253508"/>
    </source>
</evidence>
<reference evidence="7 8" key="1">
    <citation type="submission" date="2018-07" db="EMBL/GenBank/DDBJ databases">
        <title>Microbacterium endoborsara sp. nov., a novel actinobacterium isolated from Borszczowia aralocaspica.</title>
        <authorList>
            <person name="An D."/>
        </authorList>
    </citation>
    <scope>NUCLEOTIDE SEQUENCE [LARGE SCALE GENOMIC DNA]</scope>
    <source>
        <strain evidence="7 8">C1.15228</strain>
    </source>
</reference>
<feature type="transmembrane region" description="Helical" evidence="5">
    <location>
        <begin position="139"/>
        <end position="160"/>
    </location>
</feature>
<evidence type="ECO:0000256" key="4">
    <source>
        <dbReference type="ARBA" id="ARBA00023136"/>
    </source>
</evidence>
<feature type="transmembrane region" description="Helical" evidence="5">
    <location>
        <begin position="222"/>
        <end position="242"/>
    </location>
</feature>
<dbReference type="GO" id="GO:0005886">
    <property type="term" value="C:plasma membrane"/>
    <property type="evidence" value="ECO:0007669"/>
    <property type="project" value="UniProtKB-SubCell"/>
</dbReference>
<feature type="transmembrane region" description="Helical" evidence="5">
    <location>
        <begin position="382"/>
        <end position="402"/>
    </location>
</feature>
<dbReference type="Proteomes" id="UP000253508">
    <property type="component" value="Unassembled WGS sequence"/>
</dbReference>
<dbReference type="PANTHER" id="PTHR23508">
    <property type="entry name" value="CARBOXYLIC ACID TRANSPORTER PROTEIN HOMOLOG"/>
    <property type="match status" value="1"/>
</dbReference>
<feature type="transmembrane region" description="Helical" evidence="5">
    <location>
        <begin position="291"/>
        <end position="310"/>
    </location>
</feature>
<evidence type="ECO:0000256" key="1">
    <source>
        <dbReference type="ARBA" id="ARBA00004651"/>
    </source>
</evidence>
<feature type="transmembrane region" description="Helical" evidence="5">
    <location>
        <begin position="12"/>
        <end position="38"/>
    </location>
</feature>
<protein>
    <submittedName>
        <fullName evidence="7">MFS transporter</fullName>
    </submittedName>
</protein>
<keyword evidence="8" id="KW-1185">Reference proteome</keyword>
<dbReference type="InterPro" id="IPR036259">
    <property type="entry name" value="MFS_trans_sf"/>
</dbReference>
<name>A0A367Y8H5_9MICO</name>
<feature type="transmembrane region" description="Helical" evidence="5">
    <location>
        <begin position="108"/>
        <end position="127"/>
    </location>
</feature>